<dbReference type="CDD" id="cd07890">
    <property type="entry name" value="CYTH-like_AC_IV-like"/>
    <property type="match status" value="1"/>
</dbReference>
<dbReference type="OrthoDB" id="1953701at2"/>
<dbReference type="SUPFAM" id="SSF55154">
    <property type="entry name" value="CYTH-like phosphatases"/>
    <property type="match status" value="1"/>
</dbReference>
<organism evidence="2 3">
    <name type="scientific">Dethiosulfatibacter aminovorans DSM 17477</name>
    <dbReference type="NCBI Taxonomy" id="1121476"/>
    <lineage>
        <taxon>Bacteria</taxon>
        <taxon>Bacillati</taxon>
        <taxon>Bacillota</taxon>
        <taxon>Tissierellia</taxon>
        <taxon>Dethiosulfatibacter</taxon>
    </lineage>
</organism>
<reference evidence="2 3" key="1">
    <citation type="submission" date="2016-11" db="EMBL/GenBank/DDBJ databases">
        <authorList>
            <person name="Jaros S."/>
            <person name="Januszkiewicz K."/>
            <person name="Wedrychowicz H."/>
        </authorList>
    </citation>
    <scope>NUCLEOTIDE SEQUENCE [LARGE SCALE GENOMIC DNA]</scope>
    <source>
        <strain evidence="2 3">DSM 17477</strain>
    </source>
</reference>
<sequence>MKEIEVKVLNIDPEEIERKLAELGAKKIKNEHQVNLIFDTPGYRLHNDYRGYARIRIKRNLDDDAEKILLTVKKNVSSDGARQNIEHEVEIDSSEEMEKILGDLGYELKHRGEKHRISYSYDDILFEIDTWDKYTYPEPYLELEVKVEKDIERAAELLELNRENITSKSIQQLRREAGLED</sequence>
<feature type="domain" description="CYTH" evidence="1">
    <location>
        <begin position="1"/>
        <end position="181"/>
    </location>
</feature>
<evidence type="ECO:0000259" key="1">
    <source>
        <dbReference type="PROSITE" id="PS51707"/>
    </source>
</evidence>
<dbReference type="RefSeq" id="WP_073048890.1">
    <property type="nucleotide sequence ID" value="NZ_FQZL01000008.1"/>
</dbReference>
<dbReference type="PANTHER" id="PTHR21028:SF2">
    <property type="entry name" value="CYTH DOMAIN-CONTAINING PROTEIN"/>
    <property type="match status" value="1"/>
</dbReference>
<evidence type="ECO:0000313" key="2">
    <source>
        <dbReference type="EMBL" id="SHI95058.1"/>
    </source>
</evidence>
<proteinExistence type="predicted"/>
<dbReference type="PROSITE" id="PS51707">
    <property type="entry name" value="CYTH"/>
    <property type="match status" value="1"/>
</dbReference>
<dbReference type="PANTHER" id="PTHR21028">
    <property type="entry name" value="SI:CH211-156B7.4"/>
    <property type="match status" value="1"/>
</dbReference>
<dbReference type="AlphaFoldDB" id="A0A1M6FBD7"/>
<dbReference type="EMBL" id="FQZL01000008">
    <property type="protein sequence ID" value="SHI95058.1"/>
    <property type="molecule type" value="Genomic_DNA"/>
</dbReference>
<dbReference type="Proteomes" id="UP000184052">
    <property type="component" value="Unassembled WGS sequence"/>
</dbReference>
<accession>A0A1M6FBD7</accession>
<evidence type="ECO:0000313" key="3">
    <source>
        <dbReference type="Proteomes" id="UP000184052"/>
    </source>
</evidence>
<dbReference type="InterPro" id="IPR023577">
    <property type="entry name" value="CYTH_domain"/>
</dbReference>
<dbReference type="STRING" id="1121476.SAMN02745751_01423"/>
<dbReference type="Gene3D" id="2.40.320.10">
    <property type="entry name" value="Hypothetical Protein Pfu-838710-001"/>
    <property type="match status" value="1"/>
</dbReference>
<gene>
    <name evidence="2" type="ORF">SAMN02745751_01423</name>
</gene>
<keyword evidence="3" id="KW-1185">Reference proteome</keyword>
<dbReference type="Pfam" id="PF01928">
    <property type="entry name" value="CYTH"/>
    <property type="match status" value="1"/>
</dbReference>
<name>A0A1M6FBD7_9FIRM</name>
<protein>
    <submittedName>
        <fullName evidence="2">Adenylate cyclase, class 2</fullName>
    </submittedName>
</protein>
<dbReference type="InterPro" id="IPR008173">
    <property type="entry name" value="Adenylyl_cyclase_CyaB"/>
</dbReference>
<dbReference type="InterPro" id="IPR033469">
    <property type="entry name" value="CYTH-like_dom_sf"/>
</dbReference>